<gene>
    <name evidence="7" type="ORF">GFU50_10435</name>
</gene>
<evidence type="ECO:0000256" key="4">
    <source>
        <dbReference type="RuleBase" id="RU003733"/>
    </source>
</evidence>
<evidence type="ECO:0000259" key="5">
    <source>
        <dbReference type="Pfam" id="PF00370"/>
    </source>
</evidence>
<dbReference type="InterPro" id="IPR043129">
    <property type="entry name" value="ATPase_NBD"/>
</dbReference>
<dbReference type="CDD" id="cd07770">
    <property type="entry name" value="ASKHA_NBD_FGGY_GntK"/>
    <property type="match status" value="1"/>
</dbReference>
<proteinExistence type="inferred from homology"/>
<feature type="domain" description="Carbohydrate kinase FGGY N-terminal" evidence="5">
    <location>
        <begin position="7"/>
        <end position="239"/>
    </location>
</feature>
<dbReference type="PANTHER" id="PTHR43095">
    <property type="entry name" value="SUGAR KINASE"/>
    <property type="match status" value="1"/>
</dbReference>
<dbReference type="SUPFAM" id="SSF53067">
    <property type="entry name" value="Actin-like ATPase domain"/>
    <property type="match status" value="2"/>
</dbReference>
<accession>A0ABD6Z0Q4</accession>
<reference evidence="7 8" key="1">
    <citation type="submission" date="2019-11" db="EMBL/GenBank/DDBJ databases">
        <title>Detection and genome characteristic of a blood enterococcus casselifavus isolate from Zhengzhou,china.</title>
        <authorList>
            <person name="Wen P."/>
        </authorList>
    </citation>
    <scope>NUCLEOTIDE SEQUENCE [LARGE SCALE GENOMIC DNA]</scope>
    <source>
        <strain evidence="7 8">EC291</strain>
    </source>
</reference>
<sequence>MRGSNAMFLGIDIGTTAIKFGVIEDRKIIYSQSLPIKTHSHGLKQTQSATQISSQLISGVTTIPAQLKAAITVIGFSTAMHSLMPVAGETAEEIYIWSDNQASQTMTAFRQTDLAATFYEETGTPIHAMSPFAKLAYFQTNGSYSKETKWFGLKELAMALFTGQARIDYSTASATGLFSLKEKQWSQKILNYLSLSKAQLAPLCAPTDRFLITEEMAQRCGLKPEVEVMCGASDGCLAAYAGYISTGIRNSLTIGTSAAVRKVSETTVFDRQKQNFCYYLQDDLYVVGAPSNNGGCVLAWAKETLSEDPDAFYHYLPQVMEESPIGSNGLRFFPYLNGERAPFWTNEITGGFSGLTLKHNRSDMLRAVIEGMLMNIDLLKQMAQLEGAVTVSGGFFQTKLLGQMTADVLGLTCYLSDENEPIFGLYDLYKSSVVRQDQPDEKFVPDPQNQALYQELAKTYFQA</sequence>
<dbReference type="InterPro" id="IPR018484">
    <property type="entry name" value="FGGY_N"/>
</dbReference>
<evidence type="ECO:0000256" key="2">
    <source>
        <dbReference type="ARBA" id="ARBA00022679"/>
    </source>
</evidence>
<organism evidence="7 8">
    <name type="scientific">Enterococcus casseliflavus</name>
    <name type="common">Enterococcus flavescens</name>
    <dbReference type="NCBI Taxonomy" id="37734"/>
    <lineage>
        <taxon>Bacteria</taxon>
        <taxon>Bacillati</taxon>
        <taxon>Bacillota</taxon>
        <taxon>Bacilli</taxon>
        <taxon>Lactobacillales</taxon>
        <taxon>Enterococcaceae</taxon>
        <taxon>Enterococcus</taxon>
    </lineage>
</organism>
<dbReference type="InterPro" id="IPR000577">
    <property type="entry name" value="Carb_kinase_FGGY"/>
</dbReference>
<dbReference type="AlphaFoldDB" id="A0ABD6Z0Q4"/>
<dbReference type="Pfam" id="PF02782">
    <property type="entry name" value="FGGY_C"/>
    <property type="match status" value="1"/>
</dbReference>
<keyword evidence="2 4" id="KW-0808">Transferase</keyword>
<comment type="similarity">
    <text evidence="1 4">Belongs to the FGGY kinase family.</text>
</comment>
<protein>
    <submittedName>
        <fullName evidence="7">Gluconokinase</fullName>
    </submittedName>
</protein>
<evidence type="ECO:0000256" key="3">
    <source>
        <dbReference type="ARBA" id="ARBA00022777"/>
    </source>
</evidence>
<dbReference type="PANTHER" id="PTHR43095:SF2">
    <property type="entry name" value="GLUCONOKINASE"/>
    <property type="match status" value="1"/>
</dbReference>
<feature type="domain" description="Carbohydrate kinase FGGY C-terminal" evidence="6">
    <location>
        <begin position="252"/>
        <end position="420"/>
    </location>
</feature>
<evidence type="ECO:0000259" key="6">
    <source>
        <dbReference type="Pfam" id="PF02782"/>
    </source>
</evidence>
<dbReference type="Gene3D" id="3.30.420.40">
    <property type="match status" value="2"/>
</dbReference>
<dbReference type="PROSITE" id="PS00445">
    <property type="entry name" value="FGGY_KINASES_2"/>
    <property type="match status" value="1"/>
</dbReference>
<dbReference type="Pfam" id="PF00370">
    <property type="entry name" value="FGGY_N"/>
    <property type="match status" value="1"/>
</dbReference>
<evidence type="ECO:0000313" key="7">
    <source>
        <dbReference type="EMBL" id="QGN29902.1"/>
    </source>
</evidence>
<evidence type="ECO:0000256" key="1">
    <source>
        <dbReference type="ARBA" id="ARBA00009156"/>
    </source>
</evidence>
<dbReference type="InterPro" id="IPR018483">
    <property type="entry name" value="Carb_kinase_FGGY_CS"/>
</dbReference>
<evidence type="ECO:0000313" key="8">
    <source>
        <dbReference type="Proteomes" id="UP000422837"/>
    </source>
</evidence>
<dbReference type="InterPro" id="IPR050406">
    <property type="entry name" value="FGGY_Carb_Kinase"/>
</dbReference>
<keyword evidence="3 4" id="KW-0418">Kinase</keyword>
<dbReference type="InterPro" id="IPR018485">
    <property type="entry name" value="FGGY_C"/>
</dbReference>
<name>A0ABD6Z0Q4_ENTCA</name>
<dbReference type="EMBL" id="CP046123">
    <property type="protein sequence ID" value="QGN29902.1"/>
    <property type="molecule type" value="Genomic_DNA"/>
</dbReference>
<dbReference type="GO" id="GO:0016301">
    <property type="term" value="F:kinase activity"/>
    <property type="evidence" value="ECO:0007669"/>
    <property type="project" value="UniProtKB-KW"/>
</dbReference>
<dbReference type="PIRSF" id="PIRSF000538">
    <property type="entry name" value="GlpK"/>
    <property type="match status" value="1"/>
</dbReference>
<dbReference type="Proteomes" id="UP000422837">
    <property type="component" value="Chromosome"/>
</dbReference>